<feature type="signal peptide" evidence="2">
    <location>
        <begin position="1"/>
        <end position="17"/>
    </location>
</feature>
<sequence>MRASIAIALTAATAVSAVCNTSYDVPTSGPCFTGCNVDAGKVFLPGWTMDPTSDKFIPSLKLMCSKGTSQYTAFMSKAGMCMMKCNDPQELFNNEFAGACGWYAAHKDDVCTEGDSTTTDNKDETPAPTENKDETPASAASKLEISGLAMALVAGAGYLAL</sequence>
<proteinExistence type="predicted"/>
<evidence type="ECO:0000256" key="2">
    <source>
        <dbReference type="SAM" id="SignalP"/>
    </source>
</evidence>
<keyword evidence="4" id="KW-1185">Reference proteome</keyword>
<organism evidence="3 4">
    <name type="scientific">Helicostylum pulchrum</name>
    <dbReference type="NCBI Taxonomy" id="562976"/>
    <lineage>
        <taxon>Eukaryota</taxon>
        <taxon>Fungi</taxon>
        <taxon>Fungi incertae sedis</taxon>
        <taxon>Mucoromycota</taxon>
        <taxon>Mucoromycotina</taxon>
        <taxon>Mucoromycetes</taxon>
        <taxon>Mucorales</taxon>
        <taxon>Mucorineae</taxon>
        <taxon>Mucoraceae</taxon>
        <taxon>Helicostylum</taxon>
    </lineage>
</organism>
<keyword evidence="2" id="KW-0732">Signal</keyword>
<dbReference type="Proteomes" id="UP001476247">
    <property type="component" value="Unassembled WGS sequence"/>
</dbReference>
<evidence type="ECO:0008006" key="5">
    <source>
        <dbReference type="Google" id="ProtNLM"/>
    </source>
</evidence>
<dbReference type="EMBL" id="BAABUJ010000007">
    <property type="protein sequence ID" value="GAA5797032.1"/>
    <property type="molecule type" value="Genomic_DNA"/>
</dbReference>
<accession>A0ABP9XSG6</accession>
<evidence type="ECO:0000256" key="1">
    <source>
        <dbReference type="SAM" id="MobiDB-lite"/>
    </source>
</evidence>
<gene>
    <name evidence="3" type="ORF">HPULCUR_002410</name>
</gene>
<reference evidence="3 4" key="1">
    <citation type="submission" date="2024-04" db="EMBL/GenBank/DDBJ databases">
        <title>genome sequences of Mucor flavus KT1a and Helicostylum pulchrum KT1b strains isolation_sourced from the surface of a dry-aged beef.</title>
        <authorList>
            <person name="Toyotome T."/>
            <person name="Hosono M."/>
            <person name="Torimaru M."/>
            <person name="Fukuda K."/>
            <person name="Mikami N."/>
        </authorList>
    </citation>
    <scope>NUCLEOTIDE SEQUENCE [LARGE SCALE GENOMIC DNA]</scope>
    <source>
        <strain evidence="3 4">KT1b</strain>
    </source>
</reference>
<name>A0ABP9XSG6_9FUNG</name>
<protein>
    <recommendedName>
        <fullName evidence="5">Secreted protein</fullName>
    </recommendedName>
</protein>
<feature type="compositionally biased region" description="Basic and acidic residues" evidence="1">
    <location>
        <begin position="120"/>
        <end position="135"/>
    </location>
</feature>
<feature type="chain" id="PRO_5045078216" description="Secreted protein" evidence="2">
    <location>
        <begin position="18"/>
        <end position="161"/>
    </location>
</feature>
<feature type="region of interest" description="Disordered" evidence="1">
    <location>
        <begin position="113"/>
        <end position="138"/>
    </location>
</feature>
<evidence type="ECO:0000313" key="4">
    <source>
        <dbReference type="Proteomes" id="UP001476247"/>
    </source>
</evidence>
<evidence type="ECO:0000313" key="3">
    <source>
        <dbReference type="EMBL" id="GAA5797032.1"/>
    </source>
</evidence>
<comment type="caution">
    <text evidence="3">The sequence shown here is derived from an EMBL/GenBank/DDBJ whole genome shotgun (WGS) entry which is preliminary data.</text>
</comment>